<protein>
    <submittedName>
        <fullName evidence="1">Uncharacterized protein</fullName>
    </submittedName>
</protein>
<reference evidence="1 2" key="1">
    <citation type="submission" date="2019-06" db="EMBL/GenBank/DDBJ databases">
        <title>The presence and diversity of blaCTX-M among Escherichia coli from urban wastewater and feedlot cattle, in Alberta, Canada.</title>
        <authorList>
            <person name="Cormier A.C."/>
            <person name="Chalmer G."/>
            <person name="Cook S.R."/>
            <person name="Zaheer R."/>
            <person name="Hannon S.J."/>
            <person name="Booker C.W."/>
            <person name="Read R."/>
            <person name="Gow S.P."/>
            <person name="Mcallister T.A."/>
            <person name="Boerlin P."/>
        </authorList>
    </citation>
    <scope>NUCLEOTIDE SEQUENCE [LARGE SCALE GENOMIC DNA]</scope>
    <source>
        <strain evidence="1 2">347</strain>
    </source>
</reference>
<evidence type="ECO:0000313" key="2">
    <source>
        <dbReference type="Proteomes" id="UP000324120"/>
    </source>
</evidence>
<dbReference type="RefSeq" id="WP_089558884.1">
    <property type="nucleotide sequence ID" value="NZ_BFOY01000148.1"/>
</dbReference>
<sequence length="78" mass="8687">MTIQAARTRPMTDTARRIRDTIVSVGVRSTWPLSDLADYAGIEMVNAEFIVTQMELAGYLKKTHWGHYMLTSAGIEAA</sequence>
<accession>A0A271U8L7</accession>
<organism evidence="1 2">
    <name type="scientific">Escherichia coli</name>
    <dbReference type="NCBI Taxonomy" id="562"/>
    <lineage>
        <taxon>Bacteria</taxon>
        <taxon>Pseudomonadati</taxon>
        <taxon>Pseudomonadota</taxon>
        <taxon>Gammaproteobacteria</taxon>
        <taxon>Enterobacterales</taxon>
        <taxon>Enterobacteriaceae</taxon>
        <taxon>Escherichia</taxon>
    </lineage>
</organism>
<comment type="caution">
    <text evidence="1">The sequence shown here is derived from an EMBL/GenBank/DDBJ whole genome shotgun (WGS) entry which is preliminary data.</text>
</comment>
<dbReference type="Proteomes" id="UP000324120">
    <property type="component" value="Unassembled WGS sequence"/>
</dbReference>
<gene>
    <name evidence="1" type="ORF">FKO60_11610</name>
</gene>
<name>A0A271U8L7_ECOLX</name>
<dbReference type="EMBL" id="VHKY01000006">
    <property type="protein sequence ID" value="TZE48767.1"/>
    <property type="molecule type" value="Genomic_DNA"/>
</dbReference>
<proteinExistence type="predicted"/>
<evidence type="ECO:0000313" key="1">
    <source>
        <dbReference type="EMBL" id="TZE48767.1"/>
    </source>
</evidence>
<dbReference type="AlphaFoldDB" id="A0A271U8L7"/>